<dbReference type="EMBL" id="QPJL01000035">
    <property type="protein sequence ID" value="RCW78559.1"/>
    <property type="molecule type" value="Genomic_DNA"/>
</dbReference>
<dbReference type="RefSeq" id="WP_114350789.1">
    <property type="nucleotide sequence ID" value="NZ_QPJL01000035.1"/>
</dbReference>
<dbReference type="SMART" id="SM01101">
    <property type="entry name" value="CRISPR_assoc"/>
    <property type="match status" value="1"/>
</dbReference>
<reference evidence="1 2" key="1">
    <citation type="submission" date="2018-07" db="EMBL/GenBank/DDBJ databases">
        <title>Genomic Encyclopedia of Type Strains, Phase III (KMG-III): the genomes of soil and plant-associated and newly described type strains.</title>
        <authorList>
            <person name="Whitman W."/>
        </authorList>
    </citation>
    <scope>NUCLEOTIDE SEQUENCE [LARGE SCALE GENOMIC DNA]</scope>
    <source>
        <strain evidence="1 2">CECT 8525</strain>
    </source>
</reference>
<dbReference type="AlphaFoldDB" id="A0A368YFZ2"/>
<keyword evidence="2" id="KW-1185">Reference proteome</keyword>
<dbReference type="Gene3D" id="3.30.70.1210">
    <property type="entry name" value="Crispr-associated protein, domain 2"/>
    <property type="match status" value="1"/>
</dbReference>
<dbReference type="NCBIfam" id="TIGR01907">
    <property type="entry name" value="casE_Cse3"/>
    <property type="match status" value="1"/>
</dbReference>
<proteinExistence type="predicted"/>
<evidence type="ECO:0000313" key="1">
    <source>
        <dbReference type="EMBL" id="RCW78559.1"/>
    </source>
</evidence>
<comment type="caution">
    <text evidence="1">The sequence shown here is derived from an EMBL/GenBank/DDBJ whole genome shotgun (WGS) entry which is preliminary data.</text>
</comment>
<protein>
    <submittedName>
        <fullName evidence="1">CRISPR-associated Cse3 family protein</fullName>
    </submittedName>
</protein>
<dbReference type="SUPFAM" id="SSF117987">
    <property type="entry name" value="CRISPR-associated protein"/>
    <property type="match status" value="2"/>
</dbReference>
<organism evidence="1 2">
    <name type="scientific">Paracoccus lutimaris</name>
    <dbReference type="NCBI Taxonomy" id="1490030"/>
    <lineage>
        <taxon>Bacteria</taxon>
        <taxon>Pseudomonadati</taxon>
        <taxon>Pseudomonadota</taxon>
        <taxon>Alphaproteobacteria</taxon>
        <taxon>Rhodobacterales</taxon>
        <taxon>Paracoccaceae</taxon>
        <taxon>Paracoccus</taxon>
    </lineage>
</organism>
<dbReference type="CDD" id="cd09727">
    <property type="entry name" value="Cas6_I-E"/>
    <property type="match status" value="1"/>
</dbReference>
<gene>
    <name evidence="1" type="ORF">DFP89_1359</name>
</gene>
<dbReference type="Proteomes" id="UP000253345">
    <property type="component" value="Unassembled WGS sequence"/>
</dbReference>
<dbReference type="OrthoDB" id="9795689at2"/>
<dbReference type="Pfam" id="PF08798">
    <property type="entry name" value="CRISPR_assoc"/>
    <property type="match status" value="1"/>
</dbReference>
<accession>A0A368YFZ2</accession>
<name>A0A368YFZ2_9RHOB</name>
<dbReference type="InterPro" id="IPR010179">
    <property type="entry name" value="CRISPR-assoc_prot_Cse3"/>
</dbReference>
<dbReference type="Gene3D" id="3.30.70.1200">
    <property type="entry name" value="Crispr-associated protein, domain 1"/>
    <property type="match status" value="1"/>
</dbReference>
<evidence type="ECO:0000313" key="2">
    <source>
        <dbReference type="Proteomes" id="UP000253345"/>
    </source>
</evidence>
<sequence length="235" mass="26272">MSLFLSRLTLSRAPSVEALKRLIDPQERSRATDAHHRLLWSAFAGDADASRDFLWRSEGNGRFFVLSHRRPADSPFFDPPEVKEFTPALAPGDRLDFILRANATRTRKTGEVTASGKERRKHDDVVMHAIRDLPKGQRAEARLAAAADAGLKWLQGQGERGGFHVERAEVADYSVVALPDHRGPRRDQPQFGVLDMSGVVRVEEPALFLERIAQGFGRAKSFGHGLMLIRRTRAT</sequence>